<comment type="caution">
    <text evidence="2">The sequence shown here is derived from an EMBL/GenBank/DDBJ whole genome shotgun (WGS) entry which is preliminary data.</text>
</comment>
<feature type="transmembrane region" description="Helical" evidence="1">
    <location>
        <begin position="5"/>
        <end position="23"/>
    </location>
</feature>
<protein>
    <submittedName>
        <fullName evidence="2">Uncharacterized protein</fullName>
    </submittedName>
</protein>
<evidence type="ECO:0000313" key="3">
    <source>
        <dbReference type="Proteomes" id="UP001145072"/>
    </source>
</evidence>
<gene>
    <name evidence="2" type="ORF">NC661_06465</name>
</gene>
<sequence>MIVSFIILIIFLISVGSMQYYFFEFDLNFYESIAINLISSVIMIFPTVFILEKLIKRHNKKVLEKNEKSQYLNTLSTRHNILTSQLEMIFIHFVTKKPADIRDEYRDIKLTLNKLDNYVDEDFLRNGYKIHVVDPSNTFNFQEINLSYQKFCKYEFKDKTFNIIADYTSRYVVFIPKAVLESLFKIEDTIKNNIFTVPEDHGSDFDISKAKFNPNQFIQEIRTIGNEIVKMKKYEG</sequence>
<dbReference type="RefSeq" id="WP_259868613.1">
    <property type="nucleotide sequence ID" value="NZ_JAMQJZ010000004.1"/>
</dbReference>
<evidence type="ECO:0000313" key="2">
    <source>
        <dbReference type="EMBL" id="MDC3420010.1"/>
    </source>
</evidence>
<evidence type="ECO:0000256" key="1">
    <source>
        <dbReference type="SAM" id="Phobius"/>
    </source>
</evidence>
<keyword evidence="1" id="KW-0812">Transmembrane</keyword>
<keyword evidence="1" id="KW-1133">Transmembrane helix</keyword>
<reference evidence="2" key="1">
    <citation type="submission" date="2022-06" db="EMBL/GenBank/DDBJ databases">
        <title>Aquibacillus sp. a new bacterium isolated from soil saline samples.</title>
        <authorList>
            <person name="Galisteo C."/>
            <person name="De La Haba R."/>
            <person name="Sanchez-Porro C."/>
            <person name="Ventosa A."/>
        </authorList>
    </citation>
    <scope>NUCLEOTIDE SEQUENCE</scope>
    <source>
        <strain evidence="2">JCM 12387</strain>
    </source>
</reference>
<name>A0A9X4AJ21_9BACI</name>
<keyword evidence="3" id="KW-1185">Reference proteome</keyword>
<accession>A0A9X4AJ21</accession>
<organism evidence="2 3">
    <name type="scientific">Aquibacillus koreensis</name>
    <dbReference type="NCBI Taxonomy" id="279446"/>
    <lineage>
        <taxon>Bacteria</taxon>
        <taxon>Bacillati</taxon>
        <taxon>Bacillota</taxon>
        <taxon>Bacilli</taxon>
        <taxon>Bacillales</taxon>
        <taxon>Bacillaceae</taxon>
        <taxon>Aquibacillus</taxon>
    </lineage>
</organism>
<dbReference type="AlphaFoldDB" id="A0A9X4AJ21"/>
<feature type="transmembrane region" description="Helical" evidence="1">
    <location>
        <begin position="29"/>
        <end position="51"/>
    </location>
</feature>
<dbReference type="Proteomes" id="UP001145072">
    <property type="component" value="Unassembled WGS sequence"/>
</dbReference>
<keyword evidence="1" id="KW-0472">Membrane</keyword>
<dbReference type="EMBL" id="JAMQJZ010000004">
    <property type="protein sequence ID" value="MDC3420010.1"/>
    <property type="molecule type" value="Genomic_DNA"/>
</dbReference>
<proteinExistence type="predicted"/>